<feature type="region of interest" description="Disordered" evidence="4">
    <location>
        <begin position="1828"/>
        <end position="1874"/>
    </location>
</feature>
<feature type="compositionally biased region" description="Low complexity" evidence="4">
    <location>
        <begin position="1861"/>
        <end position="1874"/>
    </location>
</feature>
<dbReference type="SUPFAM" id="SSF51120">
    <property type="entry name" value="beta-Roll"/>
    <property type="match status" value="1"/>
</dbReference>
<evidence type="ECO:0000256" key="3">
    <source>
        <dbReference type="ARBA" id="ARBA00022837"/>
    </source>
</evidence>
<feature type="domain" description="PA14" evidence="5">
    <location>
        <begin position="951"/>
        <end position="1105"/>
    </location>
</feature>
<comment type="subcellular location">
    <subcellularLocation>
        <location evidence="1">Secreted</location>
    </subcellularLocation>
</comment>
<dbReference type="Pfam" id="PF17963">
    <property type="entry name" value="Big_9"/>
    <property type="match status" value="1"/>
</dbReference>
<evidence type="ECO:0000256" key="4">
    <source>
        <dbReference type="SAM" id="MobiDB-lite"/>
    </source>
</evidence>
<comment type="caution">
    <text evidence="6">The sequence shown here is derived from an EMBL/GenBank/DDBJ whole genome shotgun (WGS) entry which is preliminary data.</text>
</comment>
<dbReference type="EMBL" id="JAEMUH010000002">
    <property type="protein sequence ID" value="MBJ7549677.1"/>
    <property type="molecule type" value="Genomic_DNA"/>
</dbReference>
<dbReference type="PANTHER" id="PTHR38340:SF1">
    <property type="entry name" value="S-LAYER PROTEIN"/>
    <property type="match status" value="1"/>
</dbReference>
<feature type="region of interest" description="Disordered" evidence="4">
    <location>
        <begin position="1265"/>
        <end position="1285"/>
    </location>
</feature>
<evidence type="ECO:0000259" key="5">
    <source>
        <dbReference type="PROSITE" id="PS51820"/>
    </source>
</evidence>
<evidence type="ECO:0000313" key="6">
    <source>
        <dbReference type="EMBL" id="MBJ7549677.1"/>
    </source>
</evidence>
<feature type="compositionally biased region" description="Acidic residues" evidence="4">
    <location>
        <begin position="1801"/>
        <end position="1812"/>
    </location>
</feature>
<accession>A0ABS0Z7N6</accession>
<protein>
    <submittedName>
        <fullName evidence="6">VCBS domain-containing protein</fullName>
    </submittedName>
</protein>
<feature type="region of interest" description="Disordered" evidence="4">
    <location>
        <begin position="1711"/>
        <end position="1814"/>
    </location>
</feature>
<feature type="compositionally biased region" description="Low complexity" evidence="4">
    <location>
        <begin position="1712"/>
        <end position="1735"/>
    </location>
</feature>
<dbReference type="Pfam" id="PF00353">
    <property type="entry name" value="HemolysinCabind"/>
    <property type="match status" value="4"/>
</dbReference>
<dbReference type="PROSITE" id="PS00330">
    <property type="entry name" value="HEMOLYSIN_CALCIUM"/>
    <property type="match status" value="4"/>
</dbReference>
<evidence type="ECO:0000256" key="1">
    <source>
        <dbReference type="ARBA" id="ARBA00004613"/>
    </source>
</evidence>
<dbReference type="PROSITE" id="PS51820">
    <property type="entry name" value="PA14"/>
    <property type="match status" value="1"/>
</dbReference>
<feature type="compositionally biased region" description="Acidic residues" evidence="4">
    <location>
        <begin position="1847"/>
        <end position="1860"/>
    </location>
</feature>
<keyword evidence="2" id="KW-0964">Secreted</keyword>
<reference evidence="6 7" key="1">
    <citation type="submission" date="2020-12" db="EMBL/GenBank/DDBJ databases">
        <title>Comparative genome analysis of fungal antagonists Marinomonas ostreistagni 398 and M. spartinae 468.</title>
        <authorList>
            <person name="Fields J.L."/>
            <person name="Mavrodi O.V."/>
            <person name="Biber P.D."/>
            <person name="Indest K.J."/>
            <person name="Mavrodi D.V."/>
        </authorList>
    </citation>
    <scope>NUCLEOTIDE SEQUENCE [LARGE SCALE GENOMIC DNA]</scope>
    <source>
        <strain evidence="6 7">USM7</strain>
    </source>
</reference>
<proteinExistence type="predicted"/>
<dbReference type="PANTHER" id="PTHR38340">
    <property type="entry name" value="S-LAYER PROTEIN"/>
    <property type="match status" value="1"/>
</dbReference>
<dbReference type="InterPro" id="IPR037524">
    <property type="entry name" value="PA14/GLEYA"/>
</dbReference>
<dbReference type="InterPro" id="IPR010221">
    <property type="entry name" value="VCBS_dom"/>
</dbReference>
<evidence type="ECO:0000313" key="7">
    <source>
        <dbReference type="Proteomes" id="UP000598488"/>
    </source>
</evidence>
<feature type="compositionally biased region" description="Polar residues" evidence="4">
    <location>
        <begin position="1275"/>
        <end position="1285"/>
    </location>
</feature>
<dbReference type="Proteomes" id="UP000598488">
    <property type="component" value="Unassembled WGS sequence"/>
</dbReference>
<name>A0ABS0Z7N6_9GAMM</name>
<dbReference type="InterPro" id="IPR001343">
    <property type="entry name" value="Hemolysn_Ca-bd"/>
</dbReference>
<keyword evidence="7" id="KW-1185">Reference proteome</keyword>
<dbReference type="Gene3D" id="2.60.40.1200">
    <property type="match status" value="1"/>
</dbReference>
<organism evidence="6 7">
    <name type="scientific">Marinomonas ostreistagni</name>
    <dbReference type="NCBI Taxonomy" id="359209"/>
    <lineage>
        <taxon>Bacteria</taxon>
        <taxon>Pseudomonadati</taxon>
        <taxon>Pseudomonadota</taxon>
        <taxon>Gammaproteobacteria</taxon>
        <taxon>Oceanospirillales</taxon>
        <taxon>Oceanospirillaceae</taxon>
        <taxon>Marinomonas</taxon>
    </lineage>
</organism>
<dbReference type="NCBIfam" id="TIGR01965">
    <property type="entry name" value="VCBS_repeat"/>
    <property type="match status" value="1"/>
</dbReference>
<evidence type="ECO:0000256" key="2">
    <source>
        <dbReference type="ARBA" id="ARBA00022525"/>
    </source>
</evidence>
<gene>
    <name evidence="6" type="ORF">JHD44_03215</name>
</gene>
<feature type="non-terminal residue" evidence="6">
    <location>
        <position position="1"/>
    </location>
</feature>
<sequence length="2009" mass="209224">IIESQTPSIVLIDPVANVSEEGLSEGNQDDEGQPDTTNLTTFTGQFTYPESVVDFDIALELPETTLKSNGIDVVWSKDGESIVGSADGVTVIRVDIADIDSTTGSYTVTLFEPLDHPDTESEDALTVAFDISISDGVTSSSSEVSIVIEDDSPEGVDVDDSVVLISSSTAATIYSLVSLEGGFTDINFESTQYSSKDKSEALNTDSDSLKDLLSWDDSDSDATQLSLVDSSSSTSQNVGDYLTLGQFTHKNSEIDARYVSLEDSEVSYTAVLNIDGVDVTVTLTADLSIEQPLNSSSDPADVVTLTNLSSQEVTVNGNTYNISLEGFLVNGQLSSTLKTDENDSQTVPLVAKVEVVSEATEYSEISGNITLSGDFGADGGVLAAQTITDPEFGTITIAADGSYVYQPSESFANSIAAGATSNATFVYTTVDNDGDYVENTLVIAVANDAAATVSDTAFVVEGSIISASDSTSVLANDANSNSLKVVGIASNENGDNADTSSTGVFVLTTSLGGKVTMYSDGTYEYEAPVLDHTNEEIIEDSFTYQVSDGSSVSDWTTVTINVQDTNIDTVDDVATLSVDETATGNVFDNDTGADTPFTLTSVEYKGTVYEFQNGSSSMTIDADSGTLTISTDGQYTFVADDNLATTVDVNLSSSSNVSLYGILSGSYTNSDGTLISLTEDLTDNVSKTGAGIGVGEGDKSPIDADSSSTETLVVGFDSSVSSINMDIKNSTDNDKIDIQAFDAQGNPLATDVTFGATSGNNLTNVTVSTSAGEIAYIAFSLTDDATDNDNYRVIENIVVTYSNDTDSYSDQEVFTYTAYDQDGDTDSAVLTIDVADGGTTVVADVNQINEDESLNVNASEGVLANDSNFGAVSVATFTIAGVANSYAAGSTVTIENVGEFTLESDGSYTFDPVEHWAGEVPVVTYTTTEGESTTLSIDVVAVADTPIFTGSGEEGLILTTWESVKPTVDNGGYGLTPAQLSFLVNTYDVSQADSSVIVQSVPKVSGVPVDTLTTITGYIYLEAGSTYSFSGDVDDGFYVKISDELVADGQWNGSEANNFVEGSFTAEESGYYAIEIAHHNEDGPGYYDVYMSVDGGDALQINSTNFDVYPSAEAVLAADFDASFPDGVSTNAPLNAGDEGTDISLQSFNVTFFDTEDGSETHTVSVSGGPVGATLSDGVNEITFTSSTELVDVTGWDFENLTINVPSVEADETFTLNFYATAIESSNGDLASASKSIDVTVYNVPETTPITINVTSADTVVSEEALSGGIEDNEGSPSDSSNSTVDTGNFIVSGASSAAVVSLAFVDDQEPSLTSNGVAITWTTSANSLVGMAGATEVISISLNSEGNGEYSYDVELSAPIDHAVKGAEDIESLGINIVVTDGDEVVKESVSVSIEDDAPSLADVNAVATLTNTSSAFTETVDFTGSAGNQSSMSFNNGAVTVTAKGFADSSSDKLTDANVYQYGSGVGVNSSGDRDRLKTEIDYRVTNSSEQSEQLVVSLDDGLVAYGAEISFSWFFGGNELEVAVLSFYRDGELVTTKEIRSDQTSGVVDSSITITEGGFDTIVFESASNGNGANSDNSDYSISSITFTGASTDTVIAETSGTVGNIGADGFGSVTFAADVAATIENLFAQASVSVDAEVLNSGNRLLVEDENGDAIFEIQLTPATGQWEFFQYQELSGVDSALAVGLIVEDADGDSSLINLNIDAEVATGSDDTSGDSNTDNTSSSGVTGDDNLWEPNNIVGDDQDNEIYAGADDDTVKGGLGDDTLYGESENDQLFGEEGNDTLHGGSQNDTLEGGDGNDELYGEANDDSLIGGLGDDLLDGGSNLDSLYGEEGNDTLKGGSDDDSLYGGADDDSLYGEGNNDLLDGGEGNDYLDGGAGADNLLGGDGDDILFGGEGYGIDTMEGGLGSDTFVLEGDGAKDVIQDFDIVNDALDVSDLLTLPSDEEDIEKFLNDNLSVTESGVGVVESEYTTKEIATFGSDSNVDSGDSLKVIFNNTEYNINIDG</sequence>
<dbReference type="Gene3D" id="2.150.10.10">
    <property type="entry name" value="Serralysin-like metalloprotease, C-terminal"/>
    <property type="match status" value="4"/>
</dbReference>
<dbReference type="InterPro" id="IPR050557">
    <property type="entry name" value="RTX_toxin/Mannuronan_C5-epim"/>
</dbReference>
<keyword evidence="3" id="KW-0106">Calcium</keyword>
<dbReference type="PRINTS" id="PR00313">
    <property type="entry name" value="CABNDNGRPT"/>
</dbReference>
<dbReference type="InterPro" id="IPR011049">
    <property type="entry name" value="Serralysin-like_metalloprot_C"/>
</dbReference>
<dbReference type="InterPro" id="IPR018511">
    <property type="entry name" value="Hemolysin-typ_Ca-bd_CS"/>
</dbReference>
<dbReference type="RefSeq" id="WP_199461014.1">
    <property type="nucleotide sequence ID" value="NZ_JAEMUH010000002.1"/>
</dbReference>